<dbReference type="InterPro" id="IPR050109">
    <property type="entry name" value="HTH-type_TetR-like_transc_reg"/>
</dbReference>
<dbReference type="PROSITE" id="PS50977">
    <property type="entry name" value="HTH_TETR_2"/>
    <property type="match status" value="1"/>
</dbReference>
<dbReference type="Proteomes" id="UP001500929">
    <property type="component" value="Unassembled WGS sequence"/>
</dbReference>
<protein>
    <recommendedName>
        <fullName evidence="5">HTH tetR-type domain-containing protein</fullName>
    </recommendedName>
</protein>
<comment type="caution">
    <text evidence="6">The sequence shown here is derived from an EMBL/GenBank/DDBJ whole genome shotgun (WGS) entry which is preliminary data.</text>
</comment>
<accession>A0ABN3DET5</accession>
<reference evidence="6 7" key="1">
    <citation type="journal article" date="2019" name="Int. J. Syst. Evol. Microbiol.">
        <title>The Global Catalogue of Microorganisms (GCM) 10K type strain sequencing project: providing services to taxonomists for standard genome sequencing and annotation.</title>
        <authorList>
            <consortium name="The Broad Institute Genomics Platform"/>
            <consortium name="The Broad Institute Genome Sequencing Center for Infectious Disease"/>
            <person name="Wu L."/>
            <person name="Ma J."/>
        </authorList>
    </citation>
    <scope>NUCLEOTIDE SEQUENCE [LARGE SCALE GENOMIC DNA]</scope>
    <source>
        <strain evidence="6 7">JCM 16117</strain>
    </source>
</reference>
<dbReference type="EMBL" id="BAAAQY010000003">
    <property type="protein sequence ID" value="GAA2228702.1"/>
    <property type="molecule type" value="Genomic_DNA"/>
</dbReference>
<dbReference type="RefSeq" id="WP_259478653.1">
    <property type="nucleotide sequence ID" value="NZ_BAAAQY010000003.1"/>
</dbReference>
<evidence type="ECO:0000256" key="1">
    <source>
        <dbReference type="ARBA" id="ARBA00023015"/>
    </source>
</evidence>
<keyword evidence="1" id="KW-0805">Transcription regulation</keyword>
<evidence type="ECO:0000313" key="7">
    <source>
        <dbReference type="Proteomes" id="UP001500929"/>
    </source>
</evidence>
<evidence type="ECO:0000313" key="6">
    <source>
        <dbReference type="EMBL" id="GAA2228702.1"/>
    </source>
</evidence>
<keyword evidence="3" id="KW-0804">Transcription</keyword>
<dbReference type="PANTHER" id="PTHR30055:SF238">
    <property type="entry name" value="MYCOFACTOCIN BIOSYNTHESIS TRANSCRIPTIONAL REGULATOR MFTR-RELATED"/>
    <property type="match status" value="1"/>
</dbReference>
<keyword evidence="2 4" id="KW-0238">DNA-binding</keyword>
<sequence>MTAVGRRALNKQQKLDRIVEAAGELFDAHGMHGVTTQAVAERAGVGAGTVFLYAKTKGELLLLVQNARYAEALGRGRKTASRASGDLDRVMALVTPVVECNRMHVENGRHYLREMVFGAPGEPQREAALAIVAETEEAVAGVLAGAVTGAGAAPARDAARAAALARVVSAVLYLAMASAPAAAPAADVLAAVRDQLRAAGLR</sequence>
<name>A0ABN3DET5_9MICO</name>
<dbReference type="InterPro" id="IPR009057">
    <property type="entry name" value="Homeodomain-like_sf"/>
</dbReference>
<proteinExistence type="predicted"/>
<organism evidence="6 7">
    <name type="scientific">Herbiconiux moechotypicola</name>
    <dbReference type="NCBI Taxonomy" id="637393"/>
    <lineage>
        <taxon>Bacteria</taxon>
        <taxon>Bacillati</taxon>
        <taxon>Actinomycetota</taxon>
        <taxon>Actinomycetes</taxon>
        <taxon>Micrococcales</taxon>
        <taxon>Microbacteriaceae</taxon>
        <taxon>Herbiconiux</taxon>
    </lineage>
</organism>
<feature type="domain" description="HTH tetR-type" evidence="5">
    <location>
        <begin position="12"/>
        <end position="72"/>
    </location>
</feature>
<gene>
    <name evidence="6" type="ORF">GCM10009851_11450</name>
</gene>
<evidence type="ECO:0000256" key="3">
    <source>
        <dbReference type="ARBA" id="ARBA00023163"/>
    </source>
</evidence>
<dbReference type="PRINTS" id="PR00455">
    <property type="entry name" value="HTHTETR"/>
</dbReference>
<dbReference type="Gene3D" id="1.10.357.10">
    <property type="entry name" value="Tetracycline Repressor, domain 2"/>
    <property type="match status" value="1"/>
</dbReference>
<dbReference type="InterPro" id="IPR001647">
    <property type="entry name" value="HTH_TetR"/>
</dbReference>
<evidence type="ECO:0000256" key="2">
    <source>
        <dbReference type="ARBA" id="ARBA00023125"/>
    </source>
</evidence>
<keyword evidence="7" id="KW-1185">Reference proteome</keyword>
<evidence type="ECO:0000256" key="4">
    <source>
        <dbReference type="PROSITE-ProRule" id="PRU00335"/>
    </source>
</evidence>
<dbReference type="Pfam" id="PF00440">
    <property type="entry name" value="TetR_N"/>
    <property type="match status" value="1"/>
</dbReference>
<evidence type="ECO:0000259" key="5">
    <source>
        <dbReference type="PROSITE" id="PS50977"/>
    </source>
</evidence>
<dbReference type="SUPFAM" id="SSF46689">
    <property type="entry name" value="Homeodomain-like"/>
    <property type="match status" value="1"/>
</dbReference>
<feature type="DNA-binding region" description="H-T-H motif" evidence="4">
    <location>
        <begin position="35"/>
        <end position="54"/>
    </location>
</feature>
<dbReference type="PANTHER" id="PTHR30055">
    <property type="entry name" value="HTH-TYPE TRANSCRIPTIONAL REGULATOR RUTR"/>
    <property type="match status" value="1"/>
</dbReference>